<reference evidence="11 12" key="1">
    <citation type="submission" date="2024-05" db="EMBL/GenBank/DDBJ databases">
        <title>Long read based assembly of the Candida bracarensis genome reveals expanded adhesin content.</title>
        <authorList>
            <person name="Marcet-Houben M."/>
            <person name="Ksiezopolska E."/>
            <person name="Gabaldon T."/>
        </authorList>
    </citation>
    <scope>NUCLEOTIDE SEQUENCE [LARGE SCALE GENOMIC DNA]</scope>
    <source>
        <strain evidence="11 12">CBM6</strain>
    </source>
</reference>
<keyword evidence="12" id="KW-1185">Reference proteome</keyword>
<keyword evidence="3 7" id="KW-0813">Transport</keyword>
<evidence type="ECO:0000313" key="11">
    <source>
        <dbReference type="EMBL" id="KAL3229799.1"/>
    </source>
</evidence>
<feature type="compositionally biased region" description="Basic and acidic residues" evidence="8">
    <location>
        <begin position="51"/>
        <end position="64"/>
    </location>
</feature>
<protein>
    <submittedName>
        <fullName evidence="11">Myo-inositol transporter 1</fullName>
    </submittedName>
</protein>
<feature type="transmembrane region" description="Helical" evidence="9">
    <location>
        <begin position="85"/>
        <end position="105"/>
    </location>
</feature>
<feature type="transmembrane region" description="Helical" evidence="9">
    <location>
        <begin position="338"/>
        <end position="356"/>
    </location>
</feature>
<feature type="transmembrane region" description="Helical" evidence="9">
    <location>
        <begin position="376"/>
        <end position="397"/>
    </location>
</feature>
<feature type="compositionally biased region" description="Acidic residues" evidence="8">
    <location>
        <begin position="38"/>
        <end position="50"/>
    </location>
</feature>
<feature type="compositionally biased region" description="Basic and acidic residues" evidence="8">
    <location>
        <begin position="27"/>
        <end position="37"/>
    </location>
</feature>
<evidence type="ECO:0000256" key="6">
    <source>
        <dbReference type="ARBA" id="ARBA00023136"/>
    </source>
</evidence>
<feature type="transmembrane region" description="Helical" evidence="9">
    <location>
        <begin position="133"/>
        <end position="156"/>
    </location>
</feature>
<comment type="similarity">
    <text evidence="2 7">Belongs to the major facilitator superfamily. Sugar transporter (TC 2.A.1.1) family.</text>
</comment>
<keyword evidence="4 9" id="KW-0812">Transmembrane</keyword>
<evidence type="ECO:0000256" key="4">
    <source>
        <dbReference type="ARBA" id="ARBA00022692"/>
    </source>
</evidence>
<dbReference type="PANTHER" id="PTHR48020">
    <property type="entry name" value="PROTON MYO-INOSITOL COTRANSPORTER"/>
    <property type="match status" value="1"/>
</dbReference>
<dbReference type="PRINTS" id="PR00171">
    <property type="entry name" value="SUGRTRNSPORT"/>
</dbReference>
<dbReference type="PROSITE" id="PS00217">
    <property type="entry name" value="SUGAR_TRANSPORT_2"/>
    <property type="match status" value="1"/>
</dbReference>
<feature type="transmembrane region" description="Helical" evidence="9">
    <location>
        <begin position="482"/>
        <end position="504"/>
    </location>
</feature>
<gene>
    <name evidence="11" type="ORF">RNJ44_01935</name>
</gene>
<dbReference type="InterPro" id="IPR005829">
    <property type="entry name" value="Sugar_transporter_CS"/>
</dbReference>
<evidence type="ECO:0000256" key="2">
    <source>
        <dbReference type="ARBA" id="ARBA00010992"/>
    </source>
</evidence>
<evidence type="ECO:0000256" key="9">
    <source>
        <dbReference type="SAM" id="Phobius"/>
    </source>
</evidence>
<dbReference type="SUPFAM" id="SSF103473">
    <property type="entry name" value="MFS general substrate transporter"/>
    <property type="match status" value="1"/>
</dbReference>
<evidence type="ECO:0000313" key="12">
    <source>
        <dbReference type="Proteomes" id="UP001623330"/>
    </source>
</evidence>
<accession>A0ABR4NP78</accession>
<evidence type="ECO:0000256" key="5">
    <source>
        <dbReference type="ARBA" id="ARBA00022989"/>
    </source>
</evidence>
<dbReference type="EMBL" id="JBEVYD010000011">
    <property type="protein sequence ID" value="KAL3229799.1"/>
    <property type="molecule type" value="Genomic_DNA"/>
</dbReference>
<dbReference type="InterPro" id="IPR050814">
    <property type="entry name" value="Myo-inositol_Transporter"/>
</dbReference>
<sequence>MKSGEKIELNSIDSAMDIRQVNQHVSSSKDSKIKRSDEEVEEDECSDEEENSRPKHNDEGSDRVVIKPVNDEDDTSVIITFNQGVSHFIIMLTFVASLSGFLFGYDTGYISSALISIGTDLDHKELTYGNKEFITSATSLGALIFALIAGFSVDIIGRKPCLMISNVMFLVGAILQVTAHRFWQMTAGRFVMGFGVGIGSLIAPLYISEIAPKMIRGRLTVINSLWLTGGQLVAYGCGAGLHHVHNGWRILVGLSLIPTVLQFVFFIFLPDTPRYYVMKGQYEKAKSVLRRSYSNAPEELIERKVEELKALNHSIPGKNHAERTWNAVKELHTRPSNFRALIIACALQGIQQFTGWNSLLYFSGTIFESIGFKNSSAVSIIVSGTNFVFTLVAFFCIDKVGRRNILLIGLPGMTAGLVMCSIAFHFIGIKFVGNDAVVTHSGYSSWGIVIIVFIIVFASFYALGIGTVPWQQSELFPQNVRGVGTAFSTATNWAGSLVIAATFLTMLRNITPTGTFAFFAGLGVISIVFCYYCYPELSGLELEEVQAILQDGFNVKASEELAKKRKKQVTILKKSKHQPTQEIIEE</sequence>
<evidence type="ECO:0000256" key="7">
    <source>
        <dbReference type="RuleBase" id="RU003346"/>
    </source>
</evidence>
<dbReference type="Gene3D" id="1.20.1250.20">
    <property type="entry name" value="MFS general substrate transporter like domains"/>
    <property type="match status" value="1"/>
</dbReference>
<dbReference type="PROSITE" id="PS00216">
    <property type="entry name" value="SUGAR_TRANSPORT_1"/>
    <property type="match status" value="2"/>
</dbReference>
<dbReference type="InterPro" id="IPR020846">
    <property type="entry name" value="MFS_dom"/>
</dbReference>
<feature type="transmembrane region" description="Helical" evidence="9">
    <location>
        <begin position="447"/>
        <end position="470"/>
    </location>
</feature>
<organism evidence="11 12">
    <name type="scientific">Nakaseomyces bracarensis</name>
    <dbReference type="NCBI Taxonomy" id="273131"/>
    <lineage>
        <taxon>Eukaryota</taxon>
        <taxon>Fungi</taxon>
        <taxon>Dikarya</taxon>
        <taxon>Ascomycota</taxon>
        <taxon>Saccharomycotina</taxon>
        <taxon>Saccharomycetes</taxon>
        <taxon>Saccharomycetales</taxon>
        <taxon>Saccharomycetaceae</taxon>
        <taxon>Nakaseomyces</taxon>
    </lineage>
</organism>
<feature type="transmembrane region" description="Helical" evidence="9">
    <location>
        <begin position="516"/>
        <end position="534"/>
    </location>
</feature>
<keyword evidence="5 9" id="KW-1133">Transmembrane helix</keyword>
<proteinExistence type="inferred from homology"/>
<feature type="transmembrane region" description="Helical" evidence="9">
    <location>
        <begin position="189"/>
        <end position="207"/>
    </location>
</feature>
<dbReference type="PROSITE" id="PS50850">
    <property type="entry name" value="MFS"/>
    <property type="match status" value="1"/>
</dbReference>
<dbReference type="NCBIfam" id="TIGR00879">
    <property type="entry name" value="SP"/>
    <property type="match status" value="1"/>
</dbReference>
<dbReference type="CDD" id="cd17360">
    <property type="entry name" value="MFS_HMIT_like"/>
    <property type="match status" value="1"/>
</dbReference>
<feature type="transmembrane region" description="Helical" evidence="9">
    <location>
        <begin position="163"/>
        <end position="183"/>
    </location>
</feature>
<dbReference type="Pfam" id="PF00083">
    <property type="entry name" value="Sugar_tr"/>
    <property type="match status" value="1"/>
</dbReference>
<dbReference type="InterPro" id="IPR005828">
    <property type="entry name" value="MFS_sugar_transport-like"/>
</dbReference>
<feature type="transmembrane region" description="Helical" evidence="9">
    <location>
        <begin position="247"/>
        <end position="269"/>
    </location>
</feature>
<name>A0ABR4NP78_9SACH</name>
<dbReference type="InterPro" id="IPR036259">
    <property type="entry name" value="MFS_trans_sf"/>
</dbReference>
<feature type="region of interest" description="Disordered" evidence="8">
    <location>
        <begin position="20"/>
        <end position="64"/>
    </location>
</feature>
<dbReference type="PANTHER" id="PTHR48020:SF12">
    <property type="entry name" value="PROTON MYO-INOSITOL COTRANSPORTER"/>
    <property type="match status" value="1"/>
</dbReference>
<feature type="transmembrane region" description="Helical" evidence="9">
    <location>
        <begin position="404"/>
        <end position="427"/>
    </location>
</feature>
<evidence type="ECO:0000256" key="8">
    <source>
        <dbReference type="SAM" id="MobiDB-lite"/>
    </source>
</evidence>
<feature type="transmembrane region" description="Helical" evidence="9">
    <location>
        <begin position="219"/>
        <end position="241"/>
    </location>
</feature>
<evidence type="ECO:0000259" key="10">
    <source>
        <dbReference type="PROSITE" id="PS50850"/>
    </source>
</evidence>
<dbReference type="Proteomes" id="UP001623330">
    <property type="component" value="Unassembled WGS sequence"/>
</dbReference>
<feature type="domain" description="Major facilitator superfamily (MFS) profile" evidence="10">
    <location>
        <begin position="92"/>
        <end position="538"/>
    </location>
</feature>
<comment type="subcellular location">
    <subcellularLocation>
        <location evidence="1">Membrane</location>
        <topology evidence="1">Multi-pass membrane protein</topology>
    </subcellularLocation>
</comment>
<keyword evidence="6 9" id="KW-0472">Membrane</keyword>
<comment type="caution">
    <text evidence="11">The sequence shown here is derived from an EMBL/GenBank/DDBJ whole genome shotgun (WGS) entry which is preliminary data.</text>
</comment>
<dbReference type="InterPro" id="IPR003663">
    <property type="entry name" value="Sugar/inositol_transpt"/>
</dbReference>
<evidence type="ECO:0000256" key="1">
    <source>
        <dbReference type="ARBA" id="ARBA00004141"/>
    </source>
</evidence>
<evidence type="ECO:0000256" key="3">
    <source>
        <dbReference type="ARBA" id="ARBA00022448"/>
    </source>
</evidence>